<evidence type="ECO:0000313" key="2">
    <source>
        <dbReference type="EMBL" id="UYO38191.1"/>
    </source>
</evidence>
<dbReference type="AlphaFoldDB" id="A0AAX3DUC1"/>
<name>A0AAX3DUC1_RHOPL</name>
<dbReference type="InterPro" id="IPR036465">
    <property type="entry name" value="vWFA_dom_sf"/>
</dbReference>
<protein>
    <submittedName>
        <fullName evidence="2">VWA domain-containing protein</fullName>
    </submittedName>
</protein>
<organism evidence="2 3">
    <name type="scientific">Rhodopseudomonas palustris</name>
    <dbReference type="NCBI Taxonomy" id="1076"/>
    <lineage>
        <taxon>Bacteria</taxon>
        <taxon>Pseudomonadati</taxon>
        <taxon>Pseudomonadota</taxon>
        <taxon>Alphaproteobacteria</taxon>
        <taxon>Hyphomicrobiales</taxon>
        <taxon>Nitrobacteraceae</taxon>
        <taxon>Rhodopseudomonas</taxon>
    </lineage>
</organism>
<sequence>MSREPTSIPSQTTVRDNGTATPAPSSSAEIAAFVAKARAMAPNAAGARGRLVFALDATMSRQPTWDMACALQADMFREAEAIGSLDIRLVYYRGFNECRASTWISSSAELARLMGKIDCRGGHTQIGRVLADARKEAIAAGVRAIVFVGDAMEEQADDLCAKAGELGMLKVPVFVFQEGVDPVAEQTFREIARLSGGAWCRFDPGAAAQLRELLRAAAAYAAGGREALQRLAASGGGAALLLGQMR</sequence>
<evidence type="ECO:0000313" key="3">
    <source>
        <dbReference type="Proteomes" id="UP001163166"/>
    </source>
</evidence>
<dbReference type="RefSeq" id="WP_264073792.1">
    <property type="nucleotide sequence ID" value="NZ_CP076676.1"/>
</dbReference>
<feature type="region of interest" description="Disordered" evidence="1">
    <location>
        <begin position="1"/>
        <end position="24"/>
    </location>
</feature>
<dbReference type="SUPFAM" id="SSF53300">
    <property type="entry name" value="vWA-like"/>
    <property type="match status" value="1"/>
</dbReference>
<proteinExistence type="predicted"/>
<dbReference type="Proteomes" id="UP001163166">
    <property type="component" value="Chromosome"/>
</dbReference>
<dbReference type="Gene3D" id="3.40.50.410">
    <property type="entry name" value="von Willebrand factor, type A domain"/>
    <property type="match status" value="1"/>
</dbReference>
<dbReference type="EMBL" id="CP076676">
    <property type="protein sequence ID" value="UYO38191.1"/>
    <property type="molecule type" value="Genomic_DNA"/>
</dbReference>
<accession>A0AAX3DUC1</accession>
<gene>
    <name evidence="2" type="ORF">KQX62_15780</name>
</gene>
<reference evidence="2" key="1">
    <citation type="journal article" date="2022" name="Biol. Control">
        <title>In silico genomic analysis of Rhodopseudomonas palustris strains revealed potential biocontrol agents and crop yield enhancers.</title>
        <authorList>
            <person name="Surachat K."/>
            <person name="Kantachote D."/>
            <person name="Deachamag P."/>
            <person name="Wonglapsuwan M."/>
        </authorList>
    </citation>
    <scope>NUCLEOTIDE SEQUENCE</scope>
    <source>
        <strain evidence="2">TLS06</strain>
    </source>
</reference>
<evidence type="ECO:0000256" key="1">
    <source>
        <dbReference type="SAM" id="MobiDB-lite"/>
    </source>
</evidence>